<keyword evidence="6" id="KW-0342">GTP-binding</keyword>
<dbReference type="Proteomes" id="UP000063236">
    <property type="component" value="Unassembled WGS sequence"/>
</dbReference>
<dbReference type="Gene3D" id="3.90.550.10">
    <property type="entry name" value="Spore Coat Polysaccharide Biosynthesis Protein SpsA, Chain A"/>
    <property type="match status" value="1"/>
</dbReference>
<dbReference type="CDD" id="cd02509">
    <property type="entry name" value="GDP-M1P_Guanylyltransferase"/>
    <property type="match status" value="1"/>
</dbReference>
<proteinExistence type="inferred from homology"/>
<dbReference type="InterPro" id="IPR011051">
    <property type="entry name" value="RmlC_Cupin_sf"/>
</dbReference>
<dbReference type="SUPFAM" id="SSF53448">
    <property type="entry name" value="Nucleotide-diphospho-sugar transferases"/>
    <property type="match status" value="1"/>
</dbReference>
<evidence type="ECO:0000256" key="3">
    <source>
        <dbReference type="ARBA" id="ARBA00022679"/>
    </source>
</evidence>
<comment type="catalytic activity">
    <reaction evidence="7">
        <text>alpha-D-mannose 1-phosphate + GTP + H(+) = GDP-alpha-D-mannose + diphosphate</text>
        <dbReference type="Rhea" id="RHEA:15229"/>
        <dbReference type="ChEBI" id="CHEBI:15378"/>
        <dbReference type="ChEBI" id="CHEBI:33019"/>
        <dbReference type="ChEBI" id="CHEBI:37565"/>
        <dbReference type="ChEBI" id="CHEBI:57527"/>
        <dbReference type="ChEBI" id="CHEBI:58409"/>
        <dbReference type="EC" id="2.7.7.13"/>
    </reaction>
</comment>
<dbReference type="Pfam" id="PF01050">
    <property type="entry name" value="MannoseP_isomer"/>
    <property type="match status" value="1"/>
</dbReference>
<feature type="domain" description="Mannose-6-phosphate isomerase type II C-terminal" evidence="10">
    <location>
        <begin position="390"/>
        <end position="502"/>
    </location>
</feature>
<dbReference type="InterPro" id="IPR029044">
    <property type="entry name" value="Nucleotide-diphossugar_trans"/>
</dbReference>
<keyword evidence="5" id="KW-0547">Nucleotide-binding</keyword>
<dbReference type="PANTHER" id="PTHR46390:SF1">
    <property type="entry name" value="MANNOSE-1-PHOSPHATE GUANYLYLTRANSFERASE"/>
    <property type="match status" value="1"/>
</dbReference>
<dbReference type="GO" id="GO:0004475">
    <property type="term" value="F:mannose-1-phosphate guanylyltransferase (GTP) activity"/>
    <property type="evidence" value="ECO:0007669"/>
    <property type="project" value="UniProtKB-EC"/>
</dbReference>
<dbReference type="InterPro" id="IPR005835">
    <property type="entry name" value="NTP_transferase_dom"/>
</dbReference>
<gene>
    <name evidence="12" type="primary">cpsB</name>
    <name evidence="12" type="ORF">WL88_17490</name>
</gene>
<dbReference type="InterPro" id="IPR001538">
    <property type="entry name" value="Man6P_isomerase-2_C"/>
</dbReference>
<dbReference type="AlphaFoldDB" id="A0AAW3PEC1"/>
<keyword evidence="3" id="KW-0808">Transferase</keyword>
<comment type="similarity">
    <text evidence="1 8">Belongs to the mannose-6-phosphate isomerase type 2 family.</text>
</comment>
<dbReference type="SUPFAM" id="SSF51182">
    <property type="entry name" value="RmlC-like cupins"/>
    <property type="match status" value="1"/>
</dbReference>
<evidence type="ECO:0000259" key="10">
    <source>
        <dbReference type="Pfam" id="PF01050"/>
    </source>
</evidence>
<evidence type="ECO:0000256" key="1">
    <source>
        <dbReference type="ARBA" id="ARBA00006115"/>
    </source>
</evidence>
<evidence type="ECO:0000259" key="9">
    <source>
        <dbReference type="Pfam" id="PF00483"/>
    </source>
</evidence>
<reference evidence="12 13" key="1">
    <citation type="submission" date="2015-11" db="EMBL/GenBank/DDBJ databases">
        <title>Expanding the genomic diversity of Burkholderia species for the development of highly accurate diagnostics.</title>
        <authorList>
            <person name="Sahl J."/>
            <person name="Keim P."/>
            <person name="Wagner D."/>
        </authorList>
    </citation>
    <scope>NUCLEOTIDE SEQUENCE [LARGE SCALE GENOMIC DNA]</scope>
    <source>
        <strain evidence="12 13">MSMB378WGS</strain>
    </source>
</reference>
<accession>A0AAW3PEC1</accession>
<evidence type="ECO:0000256" key="5">
    <source>
        <dbReference type="ARBA" id="ARBA00022741"/>
    </source>
</evidence>
<evidence type="ECO:0000256" key="4">
    <source>
        <dbReference type="ARBA" id="ARBA00022695"/>
    </source>
</evidence>
<dbReference type="InterPro" id="IPR049577">
    <property type="entry name" value="GMPP_N"/>
</dbReference>
<dbReference type="GO" id="GO:0005525">
    <property type="term" value="F:GTP binding"/>
    <property type="evidence" value="ECO:0007669"/>
    <property type="project" value="UniProtKB-KW"/>
</dbReference>
<dbReference type="NCBIfam" id="TIGR01479">
    <property type="entry name" value="GMP_PMI"/>
    <property type="match status" value="1"/>
</dbReference>
<dbReference type="EMBL" id="LPJV01000036">
    <property type="protein sequence ID" value="KWF51699.1"/>
    <property type="molecule type" value="Genomic_DNA"/>
</dbReference>
<protein>
    <recommendedName>
        <fullName evidence="2">mannose-1-phosphate guanylyltransferase</fullName>
        <ecNumber evidence="2">2.7.7.13</ecNumber>
    </recommendedName>
</protein>
<evidence type="ECO:0000313" key="13">
    <source>
        <dbReference type="Proteomes" id="UP000063236"/>
    </source>
</evidence>
<dbReference type="Pfam" id="PF22640">
    <property type="entry name" value="ManC_GMP_beta-helix"/>
    <property type="match status" value="1"/>
</dbReference>
<feature type="domain" description="MannoseP isomerase/GMP-like beta-helix" evidence="11">
    <location>
        <begin position="334"/>
        <end position="383"/>
    </location>
</feature>
<dbReference type="InterPro" id="IPR054566">
    <property type="entry name" value="ManC/GMP-like_b-helix"/>
</dbReference>
<evidence type="ECO:0000313" key="12">
    <source>
        <dbReference type="EMBL" id="KWF51699.1"/>
    </source>
</evidence>
<dbReference type="GO" id="GO:0000271">
    <property type="term" value="P:polysaccharide biosynthetic process"/>
    <property type="evidence" value="ECO:0007669"/>
    <property type="project" value="InterPro"/>
</dbReference>
<dbReference type="RefSeq" id="WP_059510251.1">
    <property type="nucleotide sequence ID" value="NZ_LOXI01000042.1"/>
</dbReference>
<dbReference type="InterPro" id="IPR006375">
    <property type="entry name" value="Man1P_GuaTrfase/Man6P_Isoase"/>
</dbReference>
<evidence type="ECO:0000256" key="7">
    <source>
        <dbReference type="ARBA" id="ARBA00047343"/>
    </source>
</evidence>
<dbReference type="InterPro" id="IPR051161">
    <property type="entry name" value="Mannose-6P_isomerase_type2"/>
</dbReference>
<evidence type="ECO:0000256" key="2">
    <source>
        <dbReference type="ARBA" id="ARBA00012387"/>
    </source>
</evidence>
<dbReference type="CDD" id="cd02213">
    <property type="entry name" value="cupin_PMI_typeII_C"/>
    <property type="match status" value="1"/>
</dbReference>
<feature type="domain" description="Nucleotidyl transferase" evidence="9">
    <location>
        <begin position="30"/>
        <end position="323"/>
    </location>
</feature>
<dbReference type="PANTHER" id="PTHR46390">
    <property type="entry name" value="MANNOSE-1-PHOSPHATE GUANYLYLTRANSFERASE"/>
    <property type="match status" value="1"/>
</dbReference>
<comment type="caution">
    <text evidence="12">The sequence shown here is derived from an EMBL/GenBank/DDBJ whole genome shotgun (WGS) entry which is preliminary data.</text>
</comment>
<evidence type="ECO:0000256" key="8">
    <source>
        <dbReference type="RuleBase" id="RU004190"/>
    </source>
</evidence>
<dbReference type="EC" id="2.7.7.13" evidence="2"/>
<evidence type="ECO:0000256" key="6">
    <source>
        <dbReference type="ARBA" id="ARBA00023134"/>
    </source>
</evidence>
<keyword evidence="4" id="KW-0548">Nucleotidyltransferase</keyword>
<evidence type="ECO:0000259" key="11">
    <source>
        <dbReference type="Pfam" id="PF22640"/>
    </source>
</evidence>
<dbReference type="InterPro" id="IPR014710">
    <property type="entry name" value="RmlC-like_jellyroll"/>
</dbReference>
<organism evidence="12 13">
    <name type="scientific">Burkholderia diffusa</name>
    <dbReference type="NCBI Taxonomy" id="488732"/>
    <lineage>
        <taxon>Bacteria</taxon>
        <taxon>Pseudomonadati</taxon>
        <taxon>Pseudomonadota</taxon>
        <taxon>Betaproteobacteria</taxon>
        <taxon>Burkholderiales</taxon>
        <taxon>Burkholderiaceae</taxon>
        <taxon>Burkholderia</taxon>
        <taxon>Burkholderia cepacia complex</taxon>
    </lineage>
</organism>
<dbReference type="Pfam" id="PF00483">
    <property type="entry name" value="NTP_transferase"/>
    <property type="match status" value="1"/>
</dbReference>
<dbReference type="Gene3D" id="2.60.120.10">
    <property type="entry name" value="Jelly Rolls"/>
    <property type="match status" value="1"/>
</dbReference>
<name>A0AAW3PEC1_9BURK</name>
<sequence>MKDIEFVDNARDADSGVKERGNVAVGTVVPVVLAGGAGTRLWPMSREQHPKQLTHLVGEETLLESTLRRVSGLGIKFELSDVLVVCGDAHRHITVRQLAASDLRARVVVEPARRDTAPAMTLAAELARAEHEDAVLVVMPADHAIHDTDGFERAMETALRYAQLGCMATLGVRPTHADSGFGYLRTGVPLPFDGVAGGLKLDAFVEKPAPEIAAQYVASGSHWWNSGIYVVRASVWLRAVEALAPNIYAACVAAVRDGSAEGCCFHPSPEPFTGCPADSIDYAVMERLSSMAEPPVAVAVPLEAGWSDLGSWDAVWAALDKDQDGNAGRGRVMFEDAAACYAHSEGRLVACVGVSNVAVVETPDAVLVVNRQHVQGVKSLVSRIKAEHGSEAETHRLVRRPWGWYDSVDRGERFQVKRIVVDPGARLSLQMHHHRAEHWTVVKGTATVTRGDEQFLLGENESTYIPIGVRHRLENPGRLPLEIIEVQTGSYLGEDDIVRFDDAYGRI</sequence>
<dbReference type="FunFam" id="2.60.120.10:FF:000032">
    <property type="entry name" value="Mannose-1-phosphate guanylyltransferase/mannose-6-phosphate isomerase"/>
    <property type="match status" value="1"/>
</dbReference>
<dbReference type="GO" id="GO:0009298">
    <property type="term" value="P:GDP-mannose biosynthetic process"/>
    <property type="evidence" value="ECO:0007669"/>
    <property type="project" value="TreeGrafter"/>
</dbReference>